<sequence length="538" mass="59500">MPGHYKQSAQHVFAQVPEAQISRSRFDRSHGMKTTLDSGWLVPVFVDEVLPGDTFALRATYFARLATPIHPFMDNMFLETFFFFVPNRLLWNNFKKFFGEQDNPADSTSFLVPQMTSPAGGYGEMSLYDYMGLPTKIPGLPHNALHTRAYNRIYNEWFRDQNLQNSVTLDLGDGPDTPANYVLLRRGKRHDYFTSCLPWPQKGPAVNIPLGGNAPVVGIGKFNTSYAAASGPVYETTGLNAAGYANYRDISDASANSTFYVKQQVVGGNNVPAIYADLTQATAATINQLRQAFQIQKIYERDARGGTRYTELIQAHFGVTSPDARLQRSEYLGGGSTPINVNPIAQTANTPAVGTPQGNLAAMGTATMSGVGFTKSFTEHGVLIGLVSARADMNYQDGMNRMWFRQTRFDYYWPALAQIGEQAVLNQEIFAVGTSGAGRTQDLATFGYQERYAEYRYKPSMITGLFRSNAAAPLDSWHLGVHFTALPVLNASFIVEDPPVDRVIAVPAEPHFLLDAYFQLACARPMPVYSVPGNIDRF</sequence>
<dbReference type="InterPro" id="IPR003514">
    <property type="entry name" value="Microviridae_protein_F"/>
</dbReference>
<keyword evidence="3" id="KW-1140">T=1 icosahedral capsid protein</keyword>
<name>A0A2R3UAI1_9VIRU</name>
<evidence type="ECO:0000256" key="1">
    <source>
        <dbReference type="ARBA" id="ARBA00004328"/>
    </source>
</evidence>
<comment type="subcellular location">
    <subcellularLocation>
        <location evidence="1">Virion</location>
    </subcellularLocation>
</comment>
<dbReference type="InterPro" id="IPR016184">
    <property type="entry name" value="Capsid/spike_ssDNA_virus"/>
</dbReference>
<dbReference type="EMBL" id="MH029527">
    <property type="protein sequence ID" value="AVQ10251.1"/>
    <property type="molecule type" value="Genomic_DNA"/>
</dbReference>
<dbReference type="SUPFAM" id="SSF88645">
    <property type="entry name" value="ssDNA viruses"/>
    <property type="match status" value="1"/>
</dbReference>
<dbReference type="Pfam" id="PF02305">
    <property type="entry name" value="Phage_F"/>
    <property type="match status" value="1"/>
</dbReference>
<comment type="similarity">
    <text evidence="2">Belongs to the microviridae F protein family.</text>
</comment>
<accession>A0A2R3UAI1</accession>
<proteinExistence type="inferred from homology"/>
<keyword evidence="4" id="KW-0167">Capsid protein</keyword>
<protein>
    <submittedName>
        <fullName evidence="6">Putative major capsid protein</fullName>
    </submittedName>
</protein>
<evidence type="ECO:0000256" key="4">
    <source>
        <dbReference type="ARBA" id="ARBA00022561"/>
    </source>
</evidence>
<keyword evidence="5" id="KW-0946">Virion</keyword>
<reference evidence="6" key="1">
    <citation type="submission" date="2018-03" db="EMBL/GenBank/DDBJ databases">
        <title>Twenty-four Novel Viral Genomes identified from the Dushanzi Mud Volcanic Sediment in Xinjiang, China.</title>
        <authorList>
            <person name="Han L."/>
        </authorList>
    </citation>
    <scope>NUCLEOTIDE SEQUENCE</scope>
</reference>
<evidence type="ECO:0000256" key="2">
    <source>
        <dbReference type="ARBA" id="ARBA00009963"/>
    </source>
</evidence>
<evidence type="ECO:0000313" key="6">
    <source>
        <dbReference type="EMBL" id="AVQ10251.1"/>
    </source>
</evidence>
<dbReference type="GO" id="GO:0005198">
    <property type="term" value="F:structural molecule activity"/>
    <property type="evidence" value="ECO:0007669"/>
    <property type="project" value="InterPro"/>
</dbReference>
<dbReference type="Gene3D" id="2.60.169.10">
    <property type="entry name" value="Microviridae F protein"/>
    <property type="match status" value="2"/>
</dbReference>
<dbReference type="GO" id="GO:0039615">
    <property type="term" value="C:T=1 icosahedral viral capsid"/>
    <property type="evidence" value="ECO:0007669"/>
    <property type="project" value="UniProtKB-KW"/>
</dbReference>
<dbReference type="InterPro" id="IPR037002">
    <property type="entry name" value="Microviridae_protein_F_sf"/>
</dbReference>
<evidence type="ECO:0000256" key="5">
    <source>
        <dbReference type="ARBA" id="ARBA00022844"/>
    </source>
</evidence>
<evidence type="ECO:0000256" key="3">
    <source>
        <dbReference type="ARBA" id="ARBA00022431"/>
    </source>
</evidence>
<organism evidence="6">
    <name type="scientific">Gokushovirinae environmental samples</name>
    <dbReference type="NCBI Taxonomy" id="1478972"/>
    <lineage>
        <taxon>Viruses</taxon>
        <taxon>Monodnaviria</taxon>
        <taxon>Sangervirae</taxon>
        <taxon>Phixviricota</taxon>
        <taxon>Malgrandaviricetes</taxon>
        <taxon>Petitvirales</taxon>
        <taxon>Microviridae</taxon>
        <taxon>environmental samples</taxon>
    </lineage>
</organism>